<reference evidence="1 2" key="1">
    <citation type="journal article" date="2018" name="Front. Plant Sci.">
        <title>Red Clover (Trifolium pratense) and Zigzag Clover (T. medium) - A Picture of Genomic Similarities and Differences.</title>
        <authorList>
            <person name="Dluhosova J."/>
            <person name="Istvanek J."/>
            <person name="Nedelnik J."/>
            <person name="Repkova J."/>
        </authorList>
    </citation>
    <scope>NUCLEOTIDE SEQUENCE [LARGE SCALE GENOMIC DNA]</scope>
    <source>
        <strain evidence="2">cv. 10/8</strain>
        <tissue evidence="1">Leaf</tissue>
    </source>
</reference>
<organism evidence="1 2">
    <name type="scientific">Trifolium medium</name>
    <dbReference type="NCBI Taxonomy" id="97028"/>
    <lineage>
        <taxon>Eukaryota</taxon>
        <taxon>Viridiplantae</taxon>
        <taxon>Streptophyta</taxon>
        <taxon>Embryophyta</taxon>
        <taxon>Tracheophyta</taxon>
        <taxon>Spermatophyta</taxon>
        <taxon>Magnoliopsida</taxon>
        <taxon>eudicotyledons</taxon>
        <taxon>Gunneridae</taxon>
        <taxon>Pentapetalae</taxon>
        <taxon>rosids</taxon>
        <taxon>fabids</taxon>
        <taxon>Fabales</taxon>
        <taxon>Fabaceae</taxon>
        <taxon>Papilionoideae</taxon>
        <taxon>50 kb inversion clade</taxon>
        <taxon>NPAAA clade</taxon>
        <taxon>Hologalegina</taxon>
        <taxon>IRL clade</taxon>
        <taxon>Trifolieae</taxon>
        <taxon>Trifolium</taxon>
    </lineage>
</organism>
<comment type="caution">
    <text evidence="1">The sequence shown here is derived from an EMBL/GenBank/DDBJ whole genome shotgun (WGS) entry which is preliminary data.</text>
</comment>
<dbReference type="Proteomes" id="UP000265520">
    <property type="component" value="Unassembled WGS sequence"/>
</dbReference>
<dbReference type="AlphaFoldDB" id="A0A392S607"/>
<evidence type="ECO:0000313" key="2">
    <source>
        <dbReference type="Proteomes" id="UP000265520"/>
    </source>
</evidence>
<proteinExistence type="predicted"/>
<protein>
    <submittedName>
        <fullName evidence="1">Uncharacterized protein</fullName>
    </submittedName>
</protein>
<name>A0A392S607_9FABA</name>
<accession>A0A392S607</accession>
<dbReference type="EMBL" id="LXQA010315615">
    <property type="protein sequence ID" value="MCI43316.1"/>
    <property type="molecule type" value="Genomic_DNA"/>
</dbReference>
<keyword evidence="2" id="KW-1185">Reference proteome</keyword>
<sequence length="40" mass="4376">PKFEAESVAGSVMSPGDKGLRQARLALHFSPDLASRRETY</sequence>
<evidence type="ECO:0000313" key="1">
    <source>
        <dbReference type="EMBL" id="MCI43316.1"/>
    </source>
</evidence>
<feature type="non-terminal residue" evidence="1">
    <location>
        <position position="1"/>
    </location>
</feature>